<evidence type="ECO:0000313" key="3">
    <source>
        <dbReference type="Proteomes" id="UP000663888"/>
    </source>
</evidence>
<organism evidence="1 3">
    <name type="scientific">Rhizoctonia solani</name>
    <dbReference type="NCBI Taxonomy" id="456999"/>
    <lineage>
        <taxon>Eukaryota</taxon>
        <taxon>Fungi</taxon>
        <taxon>Dikarya</taxon>
        <taxon>Basidiomycota</taxon>
        <taxon>Agaricomycotina</taxon>
        <taxon>Agaricomycetes</taxon>
        <taxon>Cantharellales</taxon>
        <taxon>Ceratobasidiaceae</taxon>
        <taxon>Rhizoctonia</taxon>
    </lineage>
</organism>
<reference evidence="1" key="1">
    <citation type="submission" date="2021-01" db="EMBL/GenBank/DDBJ databases">
        <authorList>
            <person name="Kaushik A."/>
        </authorList>
    </citation>
    <scope>NUCLEOTIDE SEQUENCE</scope>
    <source>
        <strain evidence="1">AG4-R118</strain>
        <strain evidence="2">AG4-RS23</strain>
    </source>
</reference>
<dbReference type="Proteomes" id="UP000663861">
    <property type="component" value="Unassembled WGS sequence"/>
</dbReference>
<proteinExistence type="predicted"/>
<dbReference type="Proteomes" id="UP000663888">
    <property type="component" value="Unassembled WGS sequence"/>
</dbReference>
<accession>A0A8H2XY31</accession>
<sequence length="377" mass="41668">MAVVHPIWGRNIHQYPCSYTLGSLVPELTAQSVLNSANTEAFGRAHDIIVLISKVGEEADPSKAKLMAQSISLEMLQSVLAAASFRTSFSALAEPRLVRGCIRIMSTVALDTGSSASPFSYEYGYVCFCILTIAFGLCFVGHSLDTIFRASDTKLKHRHPLVILAESVASTAGMNVHLSATMHYRNLTDQTTSVIAPREGLLLFNMLWGDRKLFLKAMVSTYVPGLSGVMHLLWQLWRVGRANSTDYDLLLGVPLYEVLRRCYLGVTRDQDRALTALISDTQCMADLWLHRSTVLDAEDSKTLLQGYIRRVTSPEIWHGGISVTSVSSVLEFVVRFAQQGAVEMFPPVFATTIRFLWNEANSNEQVQGDEVGNLEIA</sequence>
<gene>
    <name evidence="2" type="ORF">RDB_LOCUS131092</name>
    <name evidence="1" type="ORF">RDB_LOCUS43693</name>
</gene>
<comment type="caution">
    <text evidence="1">The sequence shown here is derived from an EMBL/GenBank/DDBJ whole genome shotgun (WGS) entry which is preliminary data.</text>
</comment>
<evidence type="ECO:0000313" key="2">
    <source>
        <dbReference type="EMBL" id="CAE6506893.1"/>
    </source>
</evidence>
<dbReference type="AlphaFoldDB" id="A0A8H2XY31"/>
<name>A0A8H2XY31_9AGAM</name>
<protein>
    <submittedName>
        <fullName evidence="1">Uncharacterized protein</fullName>
    </submittedName>
</protein>
<dbReference type="EMBL" id="CAJMWY010003766">
    <property type="protein sequence ID" value="CAE6506893.1"/>
    <property type="molecule type" value="Genomic_DNA"/>
</dbReference>
<evidence type="ECO:0000313" key="1">
    <source>
        <dbReference type="EMBL" id="CAE6436799.1"/>
    </source>
</evidence>
<dbReference type="EMBL" id="CAJMWX010000868">
    <property type="protein sequence ID" value="CAE6436799.1"/>
    <property type="molecule type" value="Genomic_DNA"/>
</dbReference>